<dbReference type="PANTHER" id="PTHR33571">
    <property type="entry name" value="SSL8005 PROTEIN"/>
    <property type="match status" value="1"/>
</dbReference>
<keyword evidence="3" id="KW-0808">Transferase</keyword>
<dbReference type="KEGG" id="rmr:Rmar_1766"/>
<keyword evidence="7" id="KW-0067">ATP-binding</keyword>
<dbReference type="GO" id="GO:0046872">
    <property type="term" value="F:metal ion binding"/>
    <property type="evidence" value="ECO:0007669"/>
    <property type="project" value="UniProtKB-KW"/>
</dbReference>
<evidence type="ECO:0000256" key="4">
    <source>
        <dbReference type="ARBA" id="ARBA00022695"/>
    </source>
</evidence>
<dbReference type="HOGENOM" id="CLU_130257_10_2_10"/>
<feature type="domain" description="Polymerase nucleotidyl transferase" evidence="10">
    <location>
        <begin position="20"/>
        <end position="98"/>
    </location>
</feature>
<evidence type="ECO:0000256" key="8">
    <source>
        <dbReference type="ARBA" id="ARBA00022842"/>
    </source>
</evidence>
<evidence type="ECO:0000256" key="6">
    <source>
        <dbReference type="ARBA" id="ARBA00022741"/>
    </source>
</evidence>
<protein>
    <submittedName>
        <fullName evidence="11">DNA polymerase beta domain protein region</fullName>
    </submittedName>
</protein>
<dbReference type="GO" id="GO:0005524">
    <property type="term" value="F:ATP binding"/>
    <property type="evidence" value="ECO:0007669"/>
    <property type="project" value="UniProtKB-KW"/>
</dbReference>
<evidence type="ECO:0000256" key="1">
    <source>
        <dbReference type="ARBA" id="ARBA00001946"/>
    </source>
</evidence>
<dbReference type="Proteomes" id="UP000002221">
    <property type="component" value="Chromosome"/>
</dbReference>
<dbReference type="InterPro" id="IPR002934">
    <property type="entry name" value="Polymerase_NTP_transf_dom"/>
</dbReference>
<evidence type="ECO:0000256" key="7">
    <source>
        <dbReference type="ARBA" id="ARBA00022840"/>
    </source>
</evidence>
<accession>D0MJJ2</accession>
<comment type="similarity">
    <text evidence="9">Belongs to the MntA antitoxin family.</text>
</comment>
<dbReference type="EMBL" id="CP001807">
    <property type="protein sequence ID" value="ACY48650.1"/>
    <property type="molecule type" value="Genomic_DNA"/>
</dbReference>
<keyword evidence="12" id="KW-1185">Reference proteome</keyword>
<dbReference type="AlphaFoldDB" id="D0MJJ2"/>
<keyword evidence="8" id="KW-0460">Magnesium</keyword>
<dbReference type="Gene3D" id="3.30.460.10">
    <property type="entry name" value="Beta Polymerase, domain 2"/>
    <property type="match status" value="1"/>
</dbReference>
<dbReference type="OrthoDB" id="798692at2"/>
<evidence type="ECO:0000256" key="2">
    <source>
        <dbReference type="ARBA" id="ARBA00022649"/>
    </source>
</evidence>
<dbReference type="STRING" id="518766.Rmar_1766"/>
<keyword evidence="2" id="KW-1277">Toxin-antitoxin system</keyword>
<dbReference type="CDD" id="cd05403">
    <property type="entry name" value="NT_KNTase_like"/>
    <property type="match status" value="1"/>
</dbReference>
<dbReference type="GO" id="GO:0016779">
    <property type="term" value="F:nucleotidyltransferase activity"/>
    <property type="evidence" value="ECO:0007669"/>
    <property type="project" value="UniProtKB-KW"/>
</dbReference>
<name>D0MJJ2_RHOM4</name>
<comment type="cofactor">
    <cofactor evidence="1">
        <name>Mg(2+)</name>
        <dbReference type="ChEBI" id="CHEBI:18420"/>
    </cofactor>
</comment>
<evidence type="ECO:0000256" key="9">
    <source>
        <dbReference type="ARBA" id="ARBA00038276"/>
    </source>
</evidence>
<keyword evidence="4" id="KW-0548">Nucleotidyltransferase</keyword>
<evidence type="ECO:0000256" key="3">
    <source>
        <dbReference type="ARBA" id="ARBA00022679"/>
    </source>
</evidence>
<reference evidence="11 12" key="1">
    <citation type="journal article" date="2009" name="Stand. Genomic Sci.">
        <title>Complete genome sequence of Rhodothermus marinus type strain (R-10).</title>
        <authorList>
            <person name="Nolan M."/>
            <person name="Tindall B.J."/>
            <person name="Pomrenke H."/>
            <person name="Lapidus A."/>
            <person name="Copeland A."/>
            <person name="Glavina Del Rio T."/>
            <person name="Lucas S."/>
            <person name="Chen F."/>
            <person name="Tice H."/>
            <person name="Cheng J.F."/>
            <person name="Saunders E."/>
            <person name="Han C."/>
            <person name="Bruce D."/>
            <person name="Goodwin L."/>
            <person name="Chain P."/>
            <person name="Pitluck S."/>
            <person name="Ovchinikova G."/>
            <person name="Pati A."/>
            <person name="Ivanova N."/>
            <person name="Mavromatis K."/>
            <person name="Chen A."/>
            <person name="Palaniappan K."/>
            <person name="Land M."/>
            <person name="Hauser L."/>
            <person name="Chang Y.J."/>
            <person name="Jeffries C.D."/>
            <person name="Brettin T."/>
            <person name="Goker M."/>
            <person name="Bristow J."/>
            <person name="Eisen J.A."/>
            <person name="Markowitz V."/>
            <person name="Hugenholtz P."/>
            <person name="Kyrpides N.C."/>
            <person name="Klenk H.P."/>
            <person name="Detter J.C."/>
        </authorList>
    </citation>
    <scope>NUCLEOTIDE SEQUENCE [LARGE SCALE GENOMIC DNA]</scope>
    <source>
        <strain evidence="12">ATCC 43812 / DSM 4252 / R-10</strain>
    </source>
</reference>
<dbReference type="InterPro" id="IPR052038">
    <property type="entry name" value="Type-VII_TA_antitoxin"/>
</dbReference>
<dbReference type="PANTHER" id="PTHR33571:SF12">
    <property type="entry name" value="BSL3053 PROTEIN"/>
    <property type="match status" value="1"/>
</dbReference>
<gene>
    <name evidence="11" type="ordered locus">Rmar_1766</name>
</gene>
<dbReference type="eggNOG" id="COG1669">
    <property type="taxonomic scope" value="Bacteria"/>
</dbReference>
<keyword evidence="6" id="KW-0547">Nucleotide-binding</keyword>
<organism evidence="11 12">
    <name type="scientific">Rhodothermus marinus (strain ATCC 43812 / DSM 4252 / R-10)</name>
    <name type="common">Rhodothermus obamensis</name>
    <dbReference type="NCBI Taxonomy" id="518766"/>
    <lineage>
        <taxon>Bacteria</taxon>
        <taxon>Pseudomonadati</taxon>
        <taxon>Rhodothermota</taxon>
        <taxon>Rhodothermia</taxon>
        <taxon>Rhodothermales</taxon>
        <taxon>Rhodothermaceae</taxon>
        <taxon>Rhodothermus</taxon>
    </lineage>
</organism>
<proteinExistence type="inferred from homology"/>
<dbReference type="Pfam" id="PF01909">
    <property type="entry name" value="NTP_transf_2"/>
    <property type="match status" value="1"/>
</dbReference>
<dbReference type="InterPro" id="IPR043519">
    <property type="entry name" value="NT_sf"/>
</dbReference>
<keyword evidence="5" id="KW-0479">Metal-binding</keyword>
<dbReference type="SUPFAM" id="SSF81301">
    <property type="entry name" value="Nucleotidyltransferase"/>
    <property type="match status" value="1"/>
</dbReference>
<dbReference type="RefSeq" id="WP_012844261.1">
    <property type="nucleotide sequence ID" value="NC_013501.1"/>
</dbReference>
<evidence type="ECO:0000313" key="12">
    <source>
        <dbReference type="Proteomes" id="UP000002221"/>
    </source>
</evidence>
<evidence type="ECO:0000313" key="11">
    <source>
        <dbReference type="EMBL" id="ACY48650.1"/>
    </source>
</evidence>
<evidence type="ECO:0000256" key="5">
    <source>
        <dbReference type="ARBA" id="ARBA00022723"/>
    </source>
</evidence>
<sequence length="100" mass="11326">MKTEQRLLQRLREKREEILRLCARYGATDVRVFGSVARGEADAASDVDLIVRFEPGRSLLDHAALWLELEALLGCRVDVLSESGLKPRIREKVLKEAIPL</sequence>
<evidence type="ECO:0000259" key="10">
    <source>
        <dbReference type="Pfam" id="PF01909"/>
    </source>
</evidence>